<keyword evidence="7 9" id="KW-1133">Transmembrane helix</keyword>
<name>A0A1T4LRZ9_9LACT</name>
<comment type="catalytic activity">
    <reaction evidence="9 10">
        <text>Release of signal peptides from bacterial membrane prolipoproteins. Hydrolyzes -Xaa-Yaa-Zaa-|-(S,diacylglyceryl)Cys-, in which Xaa is hydrophobic (preferably Leu), and Yaa (Ala or Ser) and Zaa (Gly or Ala) have small, neutral side chains.</text>
        <dbReference type="EC" id="3.4.23.36"/>
    </reaction>
</comment>
<gene>
    <name evidence="9" type="primary">lspA</name>
    <name evidence="12" type="ORF">SAMN02746011_01182</name>
</gene>
<evidence type="ECO:0000256" key="8">
    <source>
        <dbReference type="ARBA" id="ARBA00023136"/>
    </source>
</evidence>
<dbReference type="HAMAP" id="MF_00161">
    <property type="entry name" value="LspA"/>
    <property type="match status" value="1"/>
</dbReference>
<keyword evidence="8 9" id="KW-0472">Membrane</keyword>
<feature type="transmembrane region" description="Helical" evidence="9">
    <location>
        <begin position="60"/>
        <end position="77"/>
    </location>
</feature>
<comment type="pathway">
    <text evidence="9">Protein modification; lipoprotein biosynthesis (signal peptide cleavage).</text>
</comment>
<keyword evidence="6 9" id="KW-0378">Hydrolase</keyword>
<dbReference type="GO" id="GO:0005886">
    <property type="term" value="C:plasma membrane"/>
    <property type="evidence" value="ECO:0007669"/>
    <property type="project" value="UniProtKB-SubCell"/>
</dbReference>
<organism evidence="12 13">
    <name type="scientific">Globicatella sulfidifaciens DSM 15739</name>
    <dbReference type="NCBI Taxonomy" id="1121925"/>
    <lineage>
        <taxon>Bacteria</taxon>
        <taxon>Bacillati</taxon>
        <taxon>Bacillota</taxon>
        <taxon>Bacilli</taxon>
        <taxon>Lactobacillales</taxon>
        <taxon>Aerococcaceae</taxon>
        <taxon>Globicatella</taxon>
    </lineage>
</organism>
<keyword evidence="5 9" id="KW-0064">Aspartyl protease</keyword>
<dbReference type="Proteomes" id="UP000189941">
    <property type="component" value="Unassembled WGS sequence"/>
</dbReference>
<comment type="similarity">
    <text evidence="1 9 11">Belongs to the peptidase A8 family.</text>
</comment>
<feature type="transmembrane region" description="Helical" evidence="9">
    <location>
        <begin position="89"/>
        <end position="111"/>
    </location>
</feature>
<evidence type="ECO:0000256" key="11">
    <source>
        <dbReference type="RuleBase" id="RU004181"/>
    </source>
</evidence>
<dbReference type="STRING" id="1121925.SAMN02746011_01182"/>
<reference evidence="13" key="1">
    <citation type="submission" date="2017-02" db="EMBL/GenBank/DDBJ databases">
        <authorList>
            <person name="Varghese N."/>
            <person name="Submissions S."/>
        </authorList>
    </citation>
    <scope>NUCLEOTIDE SEQUENCE [LARGE SCALE GENOMIC DNA]</scope>
    <source>
        <strain evidence="13">DSM 15739</strain>
    </source>
</reference>
<evidence type="ECO:0000313" key="13">
    <source>
        <dbReference type="Proteomes" id="UP000189941"/>
    </source>
</evidence>
<dbReference type="PANTHER" id="PTHR33695">
    <property type="entry name" value="LIPOPROTEIN SIGNAL PEPTIDASE"/>
    <property type="match status" value="1"/>
</dbReference>
<protein>
    <recommendedName>
        <fullName evidence="9">Lipoprotein signal peptidase</fullName>
        <ecNumber evidence="9">3.4.23.36</ecNumber>
    </recommendedName>
    <alternativeName>
        <fullName evidence="9">Prolipoprotein signal peptidase</fullName>
    </alternativeName>
    <alternativeName>
        <fullName evidence="9">Signal peptidase II</fullName>
        <shortName evidence="9">SPase II</shortName>
    </alternativeName>
</protein>
<evidence type="ECO:0000256" key="1">
    <source>
        <dbReference type="ARBA" id="ARBA00006139"/>
    </source>
</evidence>
<proteinExistence type="inferred from homology"/>
<dbReference type="PROSITE" id="PS00855">
    <property type="entry name" value="SPASE_II"/>
    <property type="match status" value="1"/>
</dbReference>
<evidence type="ECO:0000256" key="6">
    <source>
        <dbReference type="ARBA" id="ARBA00022801"/>
    </source>
</evidence>
<comment type="subcellular location">
    <subcellularLocation>
        <location evidence="9">Cell membrane</location>
        <topology evidence="9">Multi-pass membrane protein</topology>
    </subcellularLocation>
</comment>
<dbReference type="GO" id="GO:0006508">
    <property type="term" value="P:proteolysis"/>
    <property type="evidence" value="ECO:0007669"/>
    <property type="project" value="UniProtKB-KW"/>
</dbReference>
<dbReference type="UniPathway" id="UPA00665"/>
<accession>A0A1T4LRZ9</accession>
<keyword evidence="13" id="KW-1185">Reference proteome</keyword>
<evidence type="ECO:0000256" key="10">
    <source>
        <dbReference type="RuleBase" id="RU000594"/>
    </source>
</evidence>
<dbReference type="PRINTS" id="PR00781">
    <property type="entry name" value="LIPOSIGPTASE"/>
</dbReference>
<dbReference type="PANTHER" id="PTHR33695:SF1">
    <property type="entry name" value="LIPOPROTEIN SIGNAL PEPTIDASE"/>
    <property type="match status" value="1"/>
</dbReference>
<evidence type="ECO:0000256" key="4">
    <source>
        <dbReference type="ARBA" id="ARBA00022692"/>
    </source>
</evidence>
<dbReference type="GO" id="GO:0004190">
    <property type="term" value="F:aspartic-type endopeptidase activity"/>
    <property type="evidence" value="ECO:0007669"/>
    <property type="project" value="UniProtKB-UniRule"/>
</dbReference>
<evidence type="ECO:0000313" key="12">
    <source>
        <dbReference type="EMBL" id="SJZ57500.1"/>
    </source>
</evidence>
<feature type="transmembrane region" description="Helical" evidence="9">
    <location>
        <begin position="123"/>
        <end position="144"/>
    </location>
</feature>
<comment type="caution">
    <text evidence="9">Lacks conserved residue(s) required for the propagation of feature annotation.</text>
</comment>
<dbReference type="OrthoDB" id="9810259at2"/>
<dbReference type="Pfam" id="PF01252">
    <property type="entry name" value="Peptidase_A8"/>
    <property type="match status" value="1"/>
</dbReference>
<feature type="active site" evidence="9">
    <location>
        <position position="112"/>
    </location>
</feature>
<feature type="active site" evidence="9">
    <location>
        <position position="128"/>
    </location>
</feature>
<sequence>MIIGLCIAFFIVIIDQLVKYWTINQIELHSSLPGIPQVFDFYYLRNTGAGWGILSGKMNLFYVATILILIYLVYLLYKTTPQQRLSQIAYGLLIGGALGNFIDRLLNGYVVDMFRLLFIDFPVFNVADMALTFGVIILMIVILFDLEKEGVHDVTNI</sequence>
<keyword evidence="3 9" id="KW-0645">Protease</keyword>
<dbReference type="EC" id="3.4.23.36" evidence="9"/>
<evidence type="ECO:0000256" key="9">
    <source>
        <dbReference type="HAMAP-Rule" id="MF_00161"/>
    </source>
</evidence>
<evidence type="ECO:0000256" key="3">
    <source>
        <dbReference type="ARBA" id="ARBA00022670"/>
    </source>
</evidence>
<keyword evidence="4 9" id="KW-0812">Transmembrane</keyword>
<dbReference type="EMBL" id="FUWO01000009">
    <property type="protein sequence ID" value="SJZ57500.1"/>
    <property type="molecule type" value="Genomic_DNA"/>
</dbReference>
<keyword evidence="2 9" id="KW-1003">Cell membrane</keyword>
<dbReference type="InterPro" id="IPR001872">
    <property type="entry name" value="Peptidase_A8"/>
</dbReference>
<comment type="function">
    <text evidence="9 10">This protein specifically catalyzes the removal of signal peptides from prolipoproteins.</text>
</comment>
<dbReference type="RefSeq" id="WP_078755930.1">
    <property type="nucleotide sequence ID" value="NZ_FUWO01000009.1"/>
</dbReference>
<evidence type="ECO:0000256" key="5">
    <source>
        <dbReference type="ARBA" id="ARBA00022750"/>
    </source>
</evidence>
<dbReference type="AlphaFoldDB" id="A0A1T4LRZ9"/>
<dbReference type="NCBIfam" id="TIGR00077">
    <property type="entry name" value="lspA"/>
    <property type="match status" value="1"/>
</dbReference>
<evidence type="ECO:0000256" key="2">
    <source>
        <dbReference type="ARBA" id="ARBA00022475"/>
    </source>
</evidence>
<evidence type="ECO:0000256" key="7">
    <source>
        <dbReference type="ARBA" id="ARBA00022989"/>
    </source>
</evidence>